<keyword evidence="4" id="KW-0732">Signal</keyword>
<dbReference type="SUPFAM" id="SSF51735">
    <property type="entry name" value="NAD(P)-binding Rossmann-fold domains"/>
    <property type="match status" value="1"/>
</dbReference>
<dbReference type="InterPro" id="IPR006140">
    <property type="entry name" value="D-isomer_DH_NAD-bd"/>
</dbReference>
<name>A0AA36HM50_9DINO</name>
<dbReference type="InterPro" id="IPR036291">
    <property type="entry name" value="NAD(P)-bd_dom_sf"/>
</dbReference>
<reference evidence="6" key="1">
    <citation type="submission" date="2023-08" db="EMBL/GenBank/DDBJ databases">
        <authorList>
            <person name="Chen Y."/>
            <person name="Shah S."/>
            <person name="Dougan E. K."/>
            <person name="Thang M."/>
            <person name="Chan C."/>
        </authorList>
    </citation>
    <scope>NUCLEOTIDE SEQUENCE</scope>
</reference>
<evidence type="ECO:0000313" key="6">
    <source>
        <dbReference type="EMBL" id="CAJ1370728.1"/>
    </source>
</evidence>
<evidence type="ECO:0000256" key="1">
    <source>
        <dbReference type="ARBA" id="ARBA00005854"/>
    </source>
</evidence>
<keyword evidence="7" id="KW-1185">Reference proteome</keyword>
<evidence type="ECO:0000259" key="5">
    <source>
        <dbReference type="Pfam" id="PF02826"/>
    </source>
</evidence>
<dbReference type="GO" id="GO:0016491">
    <property type="term" value="F:oxidoreductase activity"/>
    <property type="evidence" value="ECO:0007669"/>
    <property type="project" value="UniProtKB-KW"/>
</dbReference>
<comment type="similarity">
    <text evidence="1">Belongs to the D-isomer specific 2-hydroxyacid dehydrogenase family.</text>
</comment>
<gene>
    <name evidence="6" type="ORF">EVOR1521_LOCUS1234</name>
</gene>
<dbReference type="PANTHER" id="PTHR43761:SF1">
    <property type="entry name" value="D-ISOMER SPECIFIC 2-HYDROXYACID DEHYDROGENASE CATALYTIC DOMAIN-CONTAINING PROTEIN-RELATED"/>
    <property type="match status" value="1"/>
</dbReference>
<dbReference type="PANTHER" id="PTHR43761">
    <property type="entry name" value="D-ISOMER SPECIFIC 2-HYDROXYACID DEHYDROGENASE FAMILY PROTEIN (AFU_ORTHOLOGUE AFUA_1G13630)"/>
    <property type="match status" value="1"/>
</dbReference>
<comment type="caution">
    <text evidence="6">The sequence shown here is derived from an EMBL/GenBank/DDBJ whole genome shotgun (WGS) entry which is preliminary data.</text>
</comment>
<organism evidence="6 7">
    <name type="scientific">Effrenium voratum</name>
    <dbReference type="NCBI Taxonomy" id="2562239"/>
    <lineage>
        <taxon>Eukaryota</taxon>
        <taxon>Sar</taxon>
        <taxon>Alveolata</taxon>
        <taxon>Dinophyceae</taxon>
        <taxon>Suessiales</taxon>
        <taxon>Symbiodiniaceae</taxon>
        <taxon>Effrenium</taxon>
    </lineage>
</organism>
<dbReference type="Proteomes" id="UP001178507">
    <property type="component" value="Unassembled WGS sequence"/>
</dbReference>
<protein>
    <recommendedName>
        <fullName evidence="5">D-isomer specific 2-hydroxyacid dehydrogenase NAD-binding domain-containing protein</fullName>
    </recommendedName>
</protein>
<dbReference type="AlphaFoldDB" id="A0AA36HM50"/>
<feature type="domain" description="D-isomer specific 2-hydroxyacid dehydrogenase NAD-binding" evidence="5">
    <location>
        <begin position="158"/>
        <end position="307"/>
    </location>
</feature>
<keyword evidence="2" id="KW-0560">Oxidoreductase</keyword>
<dbReference type="GO" id="GO:0051287">
    <property type="term" value="F:NAD binding"/>
    <property type="evidence" value="ECO:0007669"/>
    <property type="project" value="InterPro"/>
</dbReference>
<sequence>MALKVLPLVLALAPVTCLPTALVYESTTYLAQLSSAVAGKVGLRHCPCELSEDDREGVVAVVGMPRNITILKQLPQLKLVQSSSYMYPCLSTVPTQAAVAKIDVNWTSYGAEPIAEFVIAAVFHWSYDLSAKSALFGCGFGLGAPGGCPADSVLTSHPTVMGKRMGVVGYGTIGEAVVKRAFAMGMEVLASRRHGPFSLWLISDTDRVLAESDFVAVTVPGSVKGLINKTSLALMKPGAVLIPISANPVDFDALYQALLTRSIGAVLDVWPQGCWHFPDMFCGPPYSKEAQPYPQNIRSLSNVLTLPGVAMRDDRFWSNSAAFAGKNLVALANGSSLQGVVRNASAARAELI</sequence>
<dbReference type="Gene3D" id="3.40.50.720">
    <property type="entry name" value="NAD(P)-binding Rossmann-like Domain"/>
    <property type="match status" value="2"/>
</dbReference>
<feature type="signal peptide" evidence="4">
    <location>
        <begin position="1"/>
        <end position="17"/>
    </location>
</feature>
<evidence type="ECO:0000256" key="4">
    <source>
        <dbReference type="SAM" id="SignalP"/>
    </source>
</evidence>
<proteinExistence type="inferred from homology"/>
<dbReference type="Pfam" id="PF02826">
    <property type="entry name" value="2-Hacid_dh_C"/>
    <property type="match status" value="1"/>
</dbReference>
<feature type="chain" id="PRO_5041327127" description="D-isomer specific 2-hydroxyacid dehydrogenase NAD-binding domain-containing protein" evidence="4">
    <location>
        <begin position="18"/>
        <end position="352"/>
    </location>
</feature>
<keyword evidence="3" id="KW-0520">NAD</keyword>
<accession>A0AA36HM50</accession>
<evidence type="ECO:0000313" key="7">
    <source>
        <dbReference type="Proteomes" id="UP001178507"/>
    </source>
</evidence>
<evidence type="ECO:0000256" key="3">
    <source>
        <dbReference type="ARBA" id="ARBA00023027"/>
    </source>
</evidence>
<evidence type="ECO:0000256" key="2">
    <source>
        <dbReference type="ARBA" id="ARBA00023002"/>
    </source>
</evidence>
<dbReference type="InterPro" id="IPR050418">
    <property type="entry name" value="D-iso_2-hydroxyacid_DH_PdxB"/>
</dbReference>
<dbReference type="EMBL" id="CAUJNA010000034">
    <property type="protein sequence ID" value="CAJ1370728.1"/>
    <property type="molecule type" value="Genomic_DNA"/>
</dbReference>